<reference evidence="5" key="1">
    <citation type="journal article" date="2019" name="Int. J. Syst. Evol. Microbiol.">
        <title>The Global Catalogue of Microorganisms (GCM) 10K type strain sequencing project: providing services to taxonomists for standard genome sequencing and annotation.</title>
        <authorList>
            <consortium name="The Broad Institute Genomics Platform"/>
            <consortium name="The Broad Institute Genome Sequencing Center for Infectious Disease"/>
            <person name="Wu L."/>
            <person name="Ma J."/>
        </authorList>
    </citation>
    <scope>NUCLEOTIDE SEQUENCE [LARGE SCALE GENOMIC DNA]</scope>
    <source>
        <strain evidence="5">CGMCC 1.12477</strain>
    </source>
</reference>
<evidence type="ECO:0000256" key="1">
    <source>
        <dbReference type="ARBA" id="ARBA00022723"/>
    </source>
</evidence>
<keyword evidence="5" id="KW-1185">Reference proteome</keyword>
<name>A0ABW4EJ34_9RHOB</name>
<keyword evidence="2" id="KW-0862">Zinc</keyword>
<dbReference type="PROSITE" id="PS00903">
    <property type="entry name" value="CYT_DCMP_DEAMINASES_1"/>
    <property type="match status" value="1"/>
</dbReference>
<dbReference type="EMBL" id="JBHUDD010000147">
    <property type="protein sequence ID" value="MFD1510895.1"/>
    <property type="molecule type" value="Genomic_DNA"/>
</dbReference>
<keyword evidence="4" id="KW-0378">Hydrolase</keyword>
<keyword evidence="1" id="KW-0479">Metal-binding</keyword>
<dbReference type="InterPro" id="IPR002125">
    <property type="entry name" value="CMP_dCMP_dom"/>
</dbReference>
<dbReference type="InterPro" id="IPR016193">
    <property type="entry name" value="Cytidine_deaminase-like"/>
</dbReference>
<dbReference type="PANTHER" id="PTHR11079:SF179">
    <property type="entry name" value="TRNA(ADENINE(34)) DEAMINASE, CHLOROPLASTIC"/>
    <property type="match status" value="1"/>
</dbReference>
<evidence type="ECO:0000313" key="5">
    <source>
        <dbReference type="Proteomes" id="UP001597186"/>
    </source>
</evidence>
<gene>
    <name evidence="4" type="ORF">ACFTOW_16040</name>
</gene>
<sequence>MNGQPLSSVVQDISVEERAAIEGAVARALAACDETGKAGIAASILHGGTIIATGENEVHLQSDPTKHAEMVAIARAAQVLASTGLSECVMISTLQPCEMCLAAMRFAGIRRVIFAATQARVAPKYFVFPHLSVADFQGDRDFEAIGGICEDRILHLYVTGEE</sequence>
<evidence type="ECO:0000256" key="2">
    <source>
        <dbReference type="ARBA" id="ARBA00022833"/>
    </source>
</evidence>
<dbReference type="CDD" id="cd01285">
    <property type="entry name" value="nucleoside_deaminase"/>
    <property type="match status" value="1"/>
</dbReference>
<evidence type="ECO:0000259" key="3">
    <source>
        <dbReference type="PROSITE" id="PS51747"/>
    </source>
</evidence>
<evidence type="ECO:0000313" key="4">
    <source>
        <dbReference type="EMBL" id="MFD1510895.1"/>
    </source>
</evidence>
<dbReference type="GO" id="GO:0052717">
    <property type="term" value="F:tRNA-specific adenosine-34 deaminase activity"/>
    <property type="evidence" value="ECO:0007669"/>
    <property type="project" value="UniProtKB-EC"/>
</dbReference>
<dbReference type="Gene3D" id="3.40.140.10">
    <property type="entry name" value="Cytidine Deaminase, domain 2"/>
    <property type="match status" value="1"/>
</dbReference>
<dbReference type="Proteomes" id="UP001597186">
    <property type="component" value="Unassembled WGS sequence"/>
</dbReference>
<dbReference type="RefSeq" id="WP_379917522.1">
    <property type="nucleotide sequence ID" value="NZ_JBHUDD010000147.1"/>
</dbReference>
<dbReference type="InterPro" id="IPR016192">
    <property type="entry name" value="APOBEC/CMP_deaminase_Zn-bd"/>
</dbReference>
<dbReference type="PROSITE" id="PS51747">
    <property type="entry name" value="CYT_DCMP_DEAMINASES_2"/>
    <property type="match status" value="1"/>
</dbReference>
<dbReference type="SUPFAM" id="SSF53927">
    <property type="entry name" value="Cytidine deaminase-like"/>
    <property type="match status" value="1"/>
</dbReference>
<proteinExistence type="predicted"/>
<dbReference type="PANTHER" id="PTHR11079">
    <property type="entry name" value="CYTOSINE DEAMINASE FAMILY MEMBER"/>
    <property type="match status" value="1"/>
</dbReference>
<dbReference type="EC" id="3.5.4.33" evidence="4"/>
<dbReference type="Pfam" id="PF00383">
    <property type="entry name" value="dCMP_cyt_deam_1"/>
    <property type="match status" value="1"/>
</dbReference>
<comment type="caution">
    <text evidence="4">The sequence shown here is derived from an EMBL/GenBank/DDBJ whole genome shotgun (WGS) entry which is preliminary data.</text>
</comment>
<protein>
    <submittedName>
        <fullName evidence="4">Nucleoside deaminase</fullName>
        <ecNumber evidence="4">3.5.4.33</ecNumber>
    </submittedName>
</protein>
<feature type="domain" description="CMP/dCMP-type deaminase" evidence="3">
    <location>
        <begin position="15"/>
        <end position="139"/>
    </location>
</feature>
<organism evidence="4 5">
    <name type="scientific">Lacimonas salitolerans</name>
    <dbReference type="NCBI Taxonomy" id="1323750"/>
    <lineage>
        <taxon>Bacteria</taxon>
        <taxon>Pseudomonadati</taxon>
        <taxon>Pseudomonadota</taxon>
        <taxon>Alphaproteobacteria</taxon>
        <taxon>Rhodobacterales</taxon>
        <taxon>Paracoccaceae</taxon>
        <taxon>Lacimonas</taxon>
    </lineage>
</organism>
<accession>A0ABW4EJ34</accession>